<reference evidence="2" key="1">
    <citation type="submission" date="2021-08" db="EMBL/GenBank/DDBJ databases">
        <title>Flavobacterium sp. strain CC-SYL302.</title>
        <authorList>
            <person name="Lin S.-Y."/>
            <person name="Lee T.-H."/>
            <person name="Young C.-C."/>
        </authorList>
    </citation>
    <scope>NUCLEOTIDE SEQUENCE</scope>
    <source>
        <strain evidence="2">CC-SYL302</strain>
    </source>
</reference>
<organism evidence="2 3">
    <name type="scientific">Flavobacterium agricola</name>
    <dbReference type="NCBI Taxonomy" id="2870839"/>
    <lineage>
        <taxon>Bacteria</taxon>
        <taxon>Pseudomonadati</taxon>
        <taxon>Bacteroidota</taxon>
        <taxon>Flavobacteriia</taxon>
        <taxon>Flavobacteriales</taxon>
        <taxon>Flavobacteriaceae</taxon>
        <taxon>Flavobacterium</taxon>
    </lineage>
</organism>
<feature type="transmembrane region" description="Helical" evidence="1">
    <location>
        <begin position="12"/>
        <end position="34"/>
    </location>
</feature>
<dbReference type="RefSeq" id="WP_264433930.1">
    <property type="nucleotide sequence ID" value="NZ_CP081495.1"/>
</dbReference>
<evidence type="ECO:0000256" key="1">
    <source>
        <dbReference type="SAM" id="Phobius"/>
    </source>
</evidence>
<keyword evidence="1" id="KW-0812">Transmembrane</keyword>
<gene>
    <name evidence="2" type="ORF">K5I29_00460</name>
</gene>
<sequence length="413" mass="48299">MMLAQQIKNTNFWFKWCLFNFLLVALVGVLMRYNIWQGLLVFQHKFMQQSHSHFAFYGWVSAAIYALVYYYFKKLQLAVGFLKYELIMVVNQIGAYGMLFSFLKGGYYGLSIFFSALSFLAGVLYFIFLVRDTAKQQNTAFIWLKVGAFFAVFSSIGIFGLSYFTSKRETFEVLYRASMYFYLHFQYNGFFLFSCLGLFFLYLQSSNIHLPYKKNKNILYLLAVGTFFGYGLSTLWIETPRLLLLFWFFIAAIQLYSAYLLVSFVYQNKKLLLSTNTILRLFFWVFSAVFVLKFILPFLSLFPTLTAIAFFNLNIVMAYLHLILLVGFSVFLVWYIFIAYQPKFTPLFTCSVYLLLLSILLNELFLAFAGATALFNFSFITAPFWLFVSGFLILVALFFVFLLMKKQKNNEPI</sequence>
<feature type="transmembrane region" description="Helical" evidence="1">
    <location>
        <begin position="243"/>
        <end position="266"/>
    </location>
</feature>
<accession>A0ABY6LYQ1</accession>
<feature type="transmembrane region" description="Helical" evidence="1">
    <location>
        <begin position="319"/>
        <end position="340"/>
    </location>
</feature>
<feature type="transmembrane region" description="Helical" evidence="1">
    <location>
        <begin position="142"/>
        <end position="165"/>
    </location>
</feature>
<protein>
    <submittedName>
        <fullName evidence="2">Uncharacterized protein</fullName>
    </submittedName>
</protein>
<feature type="transmembrane region" description="Helical" evidence="1">
    <location>
        <begin position="384"/>
        <end position="404"/>
    </location>
</feature>
<name>A0ABY6LYQ1_9FLAO</name>
<evidence type="ECO:0000313" key="2">
    <source>
        <dbReference type="EMBL" id="UYW01458.1"/>
    </source>
</evidence>
<feature type="transmembrane region" description="Helical" evidence="1">
    <location>
        <begin position="109"/>
        <end position="130"/>
    </location>
</feature>
<evidence type="ECO:0000313" key="3">
    <source>
        <dbReference type="Proteomes" id="UP001163328"/>
    </source>
</evidence>
<feature type="transmembrane region" description="Helical" evidence="1">
    <location>
        <begin position="54"/>
        <end position="72"/>
    </location>
</feature>
<keyword evidence="1" id="KW-0472">Membrane</keyword>
<feature type="transmembrane region" description="Helical" evidence="1">
    <location>
        <begin position="352"/>
        <end position="378"/>
    </location>
</feature>
<keyword evidence="3" id="KW-1185">Reference proteome</keyword>
<feature type="transmembrane region" description="Helical" evidence="1">
    <location>
        <begin position="84"/>
        <end position="103"/>
    </location>
</feature>
<dbReference type="EMBL" id="CP081495">
    <property type="protein sequence ID" value="UYW01458.1"/>
    <property type="molecule type" value="Genomic_DNA"/>
</dbReference>
<dbReference type="Proteomes" id="UP001163328">
    <property type="component" value="Chromosome"/>
</dbReference>
<keyword evidence="1" id="KW-1133">Transmembrane helix</keyword>
<feature type="transmembrane region" description="Helical" evidence="1">
    <location>
        <begin position="217"/>
        <end position="237"/>
    </location>
</feature>
<feature type="transmembrane region" description="Helical" evidence="1">
    <location>
        <begin position="185"/>
        <end position="205"/>
    </location>
</feature>
<feature type="transmembrane region" description="Helical" evidence="1">
    <location>
        <begin position="278"/>
        <end position="299"/>
    </location>
</feature>
<proteinExistence type="predicted"/>